<dbReference type="InterPro" id="IPR000644">
    <property type="entry name" value="CBS_dom"/>
</dbReference>
<evidence type="ECO:0000313" key="2">
    <source>
        <dbReference type="EMBL" id="GAI58717.1"/>
    </source>
</evidence>
<dbReference type="InterPro" id="IPR054115">
    <property type="entry name" value="CorC_N"/>
</dbReference>
<comment type="caution">
    <text evidence="2">The sequence shown here is derived from an EMBL/GenBank/DDBJ whole genome shotgun (WGS) entry which is preliminary data.</text>
</comment>
<name>X1PR38_9ZZZZ</name>
<dbReference type="InterPro" id="IPR051676">
    <property type="entry name" value="UPF0053_domain"/>
</dbReference>
<dbReference type="AlphaFoldDB" id="X1PR38"/>
<organism evidence="2">
    <name type="scientific">marine sediment metagenome</name>
    <dbReference type="NCBI Taxonomy" id="412755"/>
    <lineage>
        <taxon>unclassified sequences</taxon>
        <taxon>metagenomes</taxon>
        <taxon>ecological metagenomes</taxon>
    </lineage>
</organism>
<dbReference type="Gene3D" id="3.90.1280.20">
    <property type="match status" value="1"/>
</dbReference>
<gene>
    <name evidence="2" type="ORF">S06H3_55727</name>
</gene>
<feature type="domain" description="CBS" evidence="1">
    <location>
        <begin position="60"/>
        <end position="109"/>
    </location>
</feature>
<dbReference type="PANTHER" id="PTHR43099:SF5">
    <property type="entry name" value="HLYC_CORC FAMILY TRANSPORTER"/>
    <property type="match status" value="1"/>
</dbReference>
<dbReference type="PANTHER" id="PTHR43099">
    <property type="entry name" value="UPF0053 PROTEIN YRKA"/>
    <property type="match status" value="1"/>
</dbReference>
<dbReference type="EMBL" id="BARV01035752">
    <property type="protein sequence ID" value="GAI58717.1"/>
    <property type="molecule type" value="Genomic_DNA"/>
</dbReference>
<feature type="non-terminal residue" evidence="2">
    <location>
        <position position="109"/>
    </location>
</feature>
<dbReference type="Gene3D" id="3.10.580.10">
    <property type="entry name" value="CBS-domain"/>
    <property type="match status" value="1"/>
</dbReference>
<dbReference type="PROSITE" id="PS51371">
    <property type="entry name" value="CBS"/>
    <property type="match status" value="1"/>
</dbReference>
<protein>
    <recommendedName>
        <fullName evidence="1">CBS domain-containing protein</fullName>
    </recommendedName>
</protein>
<dbReference type="Pfam" id="PF21917">
    <property type="entry name" value="NMB0537_N"/>
    <property type="match status" value="1"/>
</dbReference>
<evidence type="ECO:0000259" key="1">
    <source>
        <dbReference type="PROSITE" id="PS51371"/>
    </source>
</evidence>
<dbReference type="Pfam" id="PF00571">
    <property type="entry name" value="CBS"/>
    <property type="match status" value="1"/>
</dbReference>
<sequence>MNKKIKIDKLKNFFVKKPKSKTQLIDLLQSLKKTEILDNEALRMLKGVLDVSEIQARDIMIPRPQMIVVTVTADLKETLDIITKSGHSRFPVIGESRDEVIGLLLAKDI</sequence>
<accession>X1PR38</accession>
<dbReference type="SUPFAM" id="SSF54631">
    <property type="entry name" value="CBS-domain pair"/>
    <property type="match status" value="1"/>
</dbReference>
<dbReference type="InterPro" id="IPR046342">
    <property type="entry name" value="CBS_dom_sf"/>
</dbReference>
<reference evidence="2" key="1">
    <citation type="journal article" date="2014" name="Front. Microbiol.">
        <title>High frequency of phylogenetically diverse reductive dehalogenase-homologous genes in deep subseafloor sedimentary metagenomes.</title>
        <authorList>
            <person name="Kawai M."/>
            <person name="Futagami T."/>
            <person name="Toyoda A."/>
            <person name="Takaki Y."/>
            <person name="Nishi S."/>
            <person name="Hori S."/>
            <person name="Arai W."/>
            <person name="Tsubouchi T."/>
            <person name="Morono Y."/>
            <person name="Uchiyama I."/>
            <person name="Ito T."/>
            <person name="Fujiyama A."/>
            <person name="Inagaki F."/>
            <person name="Takami H."/>
        </authorList>
    </citation>
    <scope>NUCLEOTIDE SEQUENCE</scope>
    <source>
        <strain evidence="2">Expedition CK06-06</strain>
    </source>
</reference>
<proteinExistence type="predicted"/>